<evidence type="ECO:0000313" key="3">
    <source>
        <dbReference type="Proteomes" id="UP000593802"/>
    </source>
</evidence>
<dbReference type="EMBL" id="AP023366">
    <property type="protein sequence ID" value="BCJ86964.1"/>
    <property type="molecule type" value="Genomic_DNA"/>
</dbReference>
<sequence>MEKLTNRDDVVRIFLDDVRALHRSAEERGITYRKSRTNLQLTHAAPIPNGKLQVDLLEYLTWFYTDGDDLKHQARMQPIQLILSETEGGWKIERVNRIGEREERNLVKGELNFRPSSIVEGNRKRSYDRRKAQQYAELWWDGFNPQYKKFDVDCTNYISQCLYAGGMPMEFSNRKDRGWWYRNQGGTVSWSHSWAVAHALRWYLESSGRATAVGDAKLLTIGDVICYDWDGDGRWQHNTIVVAFDRNGMPLVNAHTVASQHRFWDYKDSYAWTERTQYRLFHIQDTF</sequence>
<proteinExistence type="predicted"/>
<dbReference type="KEGG" id="eff:skT53_19490"/>
<evidence type="ECO:0000259" key="1">
    <source>
        <dbReference type="Pfam" id="PF12671"/>
    </source>
</evidence>
<evidence type="ECO:0000313" key="2">
    <source>
        <dbReference type="EMBL" id="BCJ86964.1"/>
    </source>
</evidence>
<keyword evidence="3" id="KW-1185">Reference proteome</keyword>
<dbReference type="InterPro" id="IPR024301">
    <property type="entry name" value="Amidase_6"/>
</dbReference>
<protein>
    <recommendedName>
        <fullName evidence="1">Putative amidase domain-containing protein</fullName>
    </recommendedName>
</protein>
<dbReference type="AlphaFoldDB" id="A0A7I8DA21"/>
<dbReference type="Pfam" id="PF12671">
    <property type="entry name" value="Amidase_6"/>
    <property type="match status" value="1"/>
</dbReference>
<feature type="domain" description="Putative amidase" evidence="1">
    <location>
        <begin position="126"/>
        <end position="277"/>
    </location>
</feature>
<dbReference type="PANTHER" id="PTHR40032">
    <property type="entry name" value="EXPORTED PROTEIN-RELATED"/>
    <property type="match status" value="1"/>
</dbReference>
<gene>
    <name evidence="2" type="ORF">skT53_19490</name>
</gene>
<reference evidence="2 3" key="1">
    <citation type="submission" date="2020-08" db="EMBL/GenBank/DDBJ databases">
        <title>Complete Genome Sequence of Effusibacillus dendaii Strain skT53, Isolated from Farmland soil.</title>
        <authorList>
            <person name="Konishi T."/>
            <person name="Kawasaki H."/>
        </authorList>
    </citation>
    <scope>NUCLEOTIDE SEQUENCE [LARGE SCALE GENOMIC DNA]</scope>
    <source>
        <strain evidence="3">skT53</strain>
    </source>
</reference>
<organism evidence="2 3">
    <name type="scientific">Effusibacillus dendaii</name>
    <dbReference type="NCBI Taxonomy" id="2743772"/>
    <lineage>
        <taxon>Bacteria</taxon>
        <taxon>Bacillati</taxon>
        <taxon>Bacillota</taxon>
        <taxon>Bacilli</taxon>
        <taxon>Bacillales</taxon>
        <taxon>Alicyclobacillaceae</taxon>
        <taxon>Effusibacillus</taxon>
    </lineage>
</organism>
<dbReference type="PANTHER" id="PTHR40032:SF1">
    <property type="entry name" value="EXPORTED PROTEIN"/>
    <property type="match status" value="1"/>
</dbReference>
<name>A0A7I8DA21_9BACL</name>
<accession>A0A7I8DA21</accession>
<dbReference type="Proteomes" id="UP000593802">
    <property type="component" value="Chromosome"/>
</dbReference>